<dbReference type="EMBL" id="CAJOBC010000529">
    <property type="protein sequence ID" value="CAF3597407.1"/>
    <property type="molecule type" value="Genomic_DNA"/>
</dbReference>
<evidence type="ECO:0000313" key="5">
    <source>
        <dbReference type="EMBL" id="CAF3597407.1"/>
    </source>
</evidence>
<dbReference type="EMBL" id="CAJOBA010000051">
    <property type="protein sequence ID" value="CAF3498777.1"/>
    <property type="molecule type" value="Genomic_DNA"/>
</dbReference>
<evidence type="ECO:0000313" key="4">
    <source>
        <dbReference type="EMBL" id="CAF3498777.1"/>
    </source>
</evidence>
<sequence length="129" mass="15157">MCLFLQVPVKYVVIKSPKFNLSFLKKLIILFNHKNYPCSLLKRKHVNERQLKLMIKSRLKRSKSGNKITTNKVQFIVIPTPYDVYFIIIPNVIIIMLTTGLIIFYFKQSASVKQEINATARREVSFHDR</sequence>
<feature type="transmembrane region" description="Helical" evidence="1">
    <location>
        <begin position="84"/>
        <end position="106"/>
    </location>
</feature>
<accession>A0A813TA94</accession>
<dbReference type="AlphaFoldDB" id="A0A813TA94"/>
<dbReference type="Proteomes" id="UP000677228">
    <property type="component" value="Unassembled WGS sequence"/>
</dbReference>
<comment type="caution">
    <text evidence="3">The sequence shown here is derived from an EMBL/GenBank/DDBJ whole genome shotgun (WGS) entry which is preliminary data.</text>
</comment>
<evidence type="ECO:0000256" key="1">
    <source>
        <dbReference type="SAM" id="Phobius"/>
    </source>
</evidence>
<dbReference type="EMBL" id="CAJNOK010000051">
    <property type="protein sequence ID" value="CAF0725487.1"/>
    <property type="molecule type" value="Genomic_DNA"/>
</dbReference>
<reference evidence="3" key="1">
    <citation type="submission" date="2021-02" db="EMBL/GenBank/DDBJ databases">
        <authorList>
            <person name="Nowell W R."/>
        </authorList>
    </citation>
    <scope>NUCLEOTIDE SEQUENCE</scope>
</reference>
<name>A0A813TA94_9BILA</name>
<evidence type="ECO:0000313" key="2">
    <source>
        <dbReference type="EMBL" id="CAF0725487.1"/>
    </source>
</evidence>
<organism evidence="3 6">
    <name type="scientific">Didymodactylos carnosus</name>
    <dbReference type="NCBI Taxonomy" id="1234261"/>
    <lineage>
        <taxon>Eukaryota</taxon>
        <taxon>Metazoa</taxon>
        <taxon>Spiralia</taxon>
        <taxon>Gnathifera</taxon>
        <taxon>Rotifera</taxon>
        <taxon>Eurotatoria</taxon>
        <taxon>Bdelloidea</taxon>
        <taxon>Philodinida</taxon>
        <taxon>Philodinidae</taxon>
        <taxon>Didymodactylos</taxon>
    </lineage>
</organism>
<proteinExistence type="predicted"/>
<protein>
    <submittedName>
        <fullName evidence="3">Uncharacterized protein</fullName>
    </submittedName>
</protein>
<keyword evidence="1" id="KW-0472">Membrane</keyword>
<evidence type="ECO:0000313" key="3">
    <source>
        <dbReference type="EMBL" id="CAF0811724.1"/>
    </source>
</evidence>
<dbReference type="EMBL" id="CAJNOQ010000529">
    <property type="protein sequence ID" value="CAF0811724.1"/>
    <property type="molecule type" value="Genomic_DNA"/>
</dbReference>
<keyword evidence="1" id="KW-1133">Transmembrane helix</keyword>
<dbReference type="Proteomes" id="UP000681722">
    <property type="component" value="Unassembled WGS sequence"/>
</dbReference>
<dbReference type="Proteomes" id="UP000682733">
    <property type="component" value="Unassembled WGS sequence"/>
</dbReference>
<evidence type="ECO:0000313" key="6">
    <source>
        <dbReference type="Proteomes" id="UP000663829"/>
    </source>
</evidence>
<dbReference type="Proteomes" id="UP000663829">
    <property type="component" value="Unassembled WGS sequence"/>
</dbReference>
<gene>
    <name evidence="3" type="ORF">GPM918_LOCUS4066</name>
    <name evidence="2" type="ORF">OVA965_LOCUS393</name>
    <name evidence="5" type="ORF">SRO942_LOCUS4066</name>
    <name evidence="4" type="ORF">TMI583_LOCUS393</name>
</gene>
<keyword evidence="6" id="KW-1185">Reference proteome</keyword>
<keyword evidence="1" id="KW-0812">Transmembrane</keyword>